<evidence type="ECO:0000313" key="3">
    <source>
        <dbReference type="Proteomes" id="UP000252107"/>
    </source>
</evidence>
<dbReference type="InterPro" id="IPR016084">
    <property type="entry name" value="Haem_Oase-like_multi-hlx"/>
</dbReference>
<reference evidence="2" key="1">
    <citation type="submission" date="2016-04" db="EMBL/GenBank/DDBJ databases">
        <authorList>
            <person name="Tabuchi Yagui T.R."/>
        </authorList>
    </citation>
    <scope>NUCLEOTIDE SEQUENCE [LARGE SCALE GENOMIC DNA]</scope>
    <source>
        <strain evidence="2">NIES-26</strain>
    </source>
</reference>
<organism evidence="2 3">
    <name type="scientific">Nostoc minutum NIES-26</name>
    <dbReference type="NCBI Taxonomy" id="1844469"/>
    <lineage>
        <taxon>Bacteria</taxon>
        <taxon>Bacillati</taxon>
        <taxon>Cyanobacteriota</taxon>
        <taxon>Cyanophyceae</taxon>
        <taxon>Nostocales</taxon>
        <taxon>Nostocaceae</taxon>
        <taxon>Nostoc</taxon>
    </lineage>
</organism>
<accession>A0A367QSA9</accession>
<dbReference type="Proteomes" id="UP000252107">
    <property type="component" value="Unassembled WGS sequence"/>
</dbReference>
<keyword evidence="3" id="KW-1185">Reference proteome</keyword>
<proteinExistence type="predicted"/>
<dbReference type="Gene3D" id="1.20.910.10">
    <property type="entry name" value="Heme oxygenase-like"/>
    <property type="match status" value="1"/>
</dbReference>
<sequence>MTKTLTTTPINLTISPRIQKRLYRGELTQQQVSKFQNFLSEVDREFLQHRIIINNTYTRWFCNGTATDEELRNFIQQFSVFSNQFLIAALLKAINSPTLQQSRASREILLNELGVIYRKSGQPIGSDMAQTEEEKDREGDPELVSTEGTVDGGICRFRAAHFEWLIGIAEGLGLHYENIGKRKHGSLTTLHFCDELQRLYGSEDPQIAEGASFAVENWAAAGFWQELEDAFTRIKQTRHPHLHLAFFTWHNRVEAQHAGHTLEELEEVYFHPDFDQSKFLQGGREILEAIAIFWDGLNCDRLNQLNT</sequence>
<evidence type="ECO:0000313" key="2">
    <source>
        <dbReference type="EMBL" id="RCJ26995.1"/>
    </source>
</evidence>
<dbReference type="SUPFAM" id="SSF48613">
    <property type="entry name" value="Heme oxygenase-like"/>
    <property type="match status" value="1"/>
</dbReference>
<protein>
    <submittedName>
        <fullName evidence="2">Uncharacterized protein</fullName>
    </submittedName>
</protein>
<name>A0A367QSA9_9NOSO</name>
<dbReference type="EMBL" id="LXQD01000306">
    <property type="protein sequence ID" value="RCJ26995.1"/>
    <property type="molecule type" value="Genomic_DNA"/>
</dbReference>
<feature type="region of interest" description="Disordered" evidence="1">
    <location>
        <begin position="124"/>
        <end position="145"/>
    </location>
</feature>
<evidence type="ECO:0000256" key="1">
    <source>
        <dbReference type="SAM" id="MobiDB-lite"/>
    </source>
</evidence>
<comment type="caution">
    <text evidence="2">The sequence shown here is derived from an EMBL/GenBank/DDBJ whole genome shotgun (WGS) entry which is preliminary data.</text>
</comment>
<dbReference type="AlphaFoldDB" id="A0A367QSA9"/>
<gene>
    <name evidence="2" type="ORF">A6770_02160</name>
</gene>